<dbReference type="InterPro" id="IPR002048">
    <property type="entry name" value="EF_hand_dom"/>
</dbReference>
<dbReference type="AlphaFoldDB" id="A0A812LFB8"/>
<protein>
    <recommendedName>
        <fullName evidence="4">EF-hand domain-containing protein</fullName>
    </recommendedName>
</protein>
<accession>A0A812LFB8</accession>
<evidence type="ECO:0000256" key="3">
    <source>
        <dbReference type="SAM" id="Phobius"/>
    </source>
</evidence>
<dbReference type="SUPFAM" id="SSF47473">
    <property type="entry name" value="EF-hand"/>
    <property type="match status" value="1"/>
</dbReference>
<dbReference type="OrthoDB" id="423042at2759"/>
<sequence length="703" mass="77066">MANNEEYDSWFDDQVLKGAEEAAARSGGPASSKETKDSTKVMFKHADGSMMDVDSLNMPPSLKSLLKVVDADDDGILDEVNVRDALKMISSIKDLFGSKGHLSHSEVENGLALLKRLVKEKEMNSSEVSYMHMPERVQDVMKEWDLDRSGSVSVVELSAAAHAHKKVKQEGRTMRRIIVGLSMVIILLLTGTFILSYMAVDLAKEMRGDSSGTMKNGNGEVVKVDSASFEVQSDGTVTTRNGTCPANTTCRPPVLQMAASKPGKALASTLPDDVFKNLEEVTLKGDNGKFIKLKIEGVKRVQTRSSKCGSIVKLTTQAGTLTIDDTSLSADDQLAAALEEAQMPSISGELGLFGRRLSASFLEGFFTMLEDMEWECTSVPLPSPKDLPSNYLAKMQVTELITGPPDDMGNNIWSQWEFTGQKTFKRLRPGVFIDAGGAYKTWTEEVLVFPNLRVAAKEFPLYPMQRKLDITKGEARASIDQTGETGYHCMLEATPVTMSLGKLVTQASNLRLVGLTQEAGLMLRQWRMDVGTDTMADEFSKIMISEYGFLGNVTLDYYDVDTDPTGKFQPGQPFRIQAFSTPAYSGAFNITAQYTEITPVDEMDVVGALNYFNVKKLSAPCEIGPMRALAASNASADQSLLQAIEQLDVVASPKVPHIDPWGPEGYDLLKWTSDEIAAAMSTGTMKRDLTGYWREVGHEKRSI</sequence>
<evidence type="ECO:0000256" key="1">
    <source>
        <dbReference type="ARBA" id="ARBA00022837"/>
    </source>
</evidence>
<proteinExistence type="predicted"/>
<keyword evidence="3" id="KW-1133">Transmembrane helix</keyword>
<name>A0A812LFB8_9DINO</name>
<dbReference type="EMBL" id="CAJNDS010001057">
    <property type="protein sequence ID" value="CAE7245704.1"/>
    <property type="molecule type" value="Genomic_DNA"/>
</dbReference>
<evidence type="ECO:0000313" key="5">
    <source>
        <dbReference type="EMBL" id="CAE7245704.1"/>
    </source>
</evidence>
<keyword evidence="6" id="KW-1185">Reference proteome</keyword>
<evidence type="ECO:0000256" key="2">
    <source>
        <dbReference type="SAM" id="MobiDB-lite"/>
    </source>
</evidence>
<keyword evidence="3" id="KW-0472">Membrane</keyword>
<reference evidence="5" key="1">
    <citation type="submission" date="2021-02" db="EMBL/GenBank/DDBJ databases">
        <authorList>
            <person name="Dougan E. K."/>
            <person name="Rhodes N."/>
            <person name="Thang M."/>
            <person name="Chan C."/>
        </authorList>
    </citation>
    <scope>NUCLEOTIDE SEQUENCE</scope>
</reference>
<dbReference type="InterPro" id="IPR011992">
    <property type="entry name" value="EF-hand-dom_pair"/>
</dbReference>
<feature type="region of interest" description="Disordered" evidence="2">
    <location>
        <begin position="18"/>
        <end position="38"/>
    </location>
</feature>
<organism evidence="5 6">
    <name type="scientific">Symbiodinium natans</name>
    <dbReference type="NCBI Taxonomy" id="878477"/>
    <lineage>
        <taxon>Eukaryota</taxon>
        <taxon>Sar</taxon>
        <taxon>Alveolata</taxon>
        <taxon>Dinophyceae</taxon>
        <taxon>Suessiales</taxon>
        <taxon>Symbiodiniaceae</taxon>
        <taxon>Symbiodinium</taxon>
    </lineage>
</organism>
<feature type="transmembrane region" description="Helical" evidence="3">
    <location>
        <begin position="177"/>
        <end position="200"/>
    </location>
</feature>
<comment type="caution">
    <text evidence="5">The sequence shown here is derived from an EMBL/GenBank/DDBJ whole genome shotgun (WGS) entry which is preliminary data.</text>
</comment>
<gene>
    <name evidence="5" type="ORF">SNAT2548_LOCUS11613</name>
</gene>
<evidence type="ECO:0000313" key="6">
    <source>
        <dbReference type="Proteomes" id="UP000604046"/>
    </source>
</evidence>
<dbReference type="Gene3D" id="1.10.238.10">
    <property type="entry name" value="EF-hand"/>
    <property type="match status" value="1"/>
</dbReference>
<dbReference type="InterPro" id="IPR018247">
    <property type="entry name" value="EF_Hand_1_Ca_BS"/>
</dbReference>
<feature type="domain" description="EF-hand" evidence="4">
    <location>
        <begin position="132"/>
        <end position="167"/>
    </location>
</feature>
<dbReference type="Proteomes" id="UP000604046">
    <property type="component" value="Unassembled WGS sequence"/>
</dbReference>
<dbReference type="GO" id="GO:0005509">
    <property type="term" value="F:calcium ion binding"/>
    <property type="evidence" value="ECO:0007669"/>
    <property type="project" value="InterPro"/>
</dbReference>
<evidence type="ECO:0000259" key="4">
    <source>
        <dbReference type="PROSITE" id="PS50222"/>
    </source>
</evidence>
<dbReference type="PROSITE" id="PS50222">
    <property type="entry name" value="EF_HAND_2"/>
    <property type="match status" value="1"/>
</dbReference>
<keyword evidence="3" id="KW-0812">Transmembrane</keyword>
<keyword evidence="1" id="KW-0106">Calcium</keyword>
<dbReference type="PROSITE" id="PS00018">
    <property type="entry name" value="EF_HAND_1"/>
    <property type="match status" value="1"/>
</dbReference>